<keyword evidence="5" id="KW-1185">Reference proteome</keyword>
<comment type="caution">
    <text evidence="4">The sequence shown here is derived from an EMBL/GenBank/DDBJ whole genome shotgun (WGS) entry which is preliminary data.</text>
</comment>
<accession>A0A917IZF9</accession>
<evidence type="ECO:0000313" key="5">
    <source>
        <dbReference type="Proteomes" id="UP000600171"/>
    </source>
</evidence>
<dbReference type="GO" id="GO:0042781">
    <property type="term" value="F:3'-tRNA processing endoribonuclease activity"/>
    <property type="evidence" value="ECO:0007669"/>
    <property type="project" value="TreeGrafter"/>
</dbReference>
<name>A0A917IZF9_9MICC</name>
<dbReference type="Gene3D" id="3.60.15.10">
    <property type="entry name" value="Ribonuclease Z/Hydroxyacylglutathione hydrolase-like"/>
    <property type="match status" value="1"/>
</dbReference>
<dbReference type="InterPro" id="IPR044094">
    <property type="entry name" value="AtsA-like_MBL-fold"/>
</dbReference>
<dbReference type="AlphaFoldDB" id="A0A917IZF9"/>
<evidence type="ECO:0000256" key="1">
    <source>
        <dbReference type="ARBA" id="ARBA00022759"/>
    </source>
</evidence>
<organism evidence="4 5">
    <name type="scientific">Rothia aerolata</name>
    <dbReference type="NCBI Taxonomy" id="1812262"/>
    <lineage>
        <taxon>Bacteria</taxon>
        <taxon>Bacillati</taxon>
        <taxon>Actinomycetota</taxon>
        <taxon>Actinomycetes</taxon>
        <taxon>Micrococcales</taxon>
        <taxon>Micrococcaceae</taxon>
        <taxon>Rothia</taxon>
    </lineage>
</organism>
<keyword evidence="1" id="KW-0540">Nuclease</keyword>
<proteinExistence type="predicted"/>
<dbReference type="PANTHER" id="PTHR46018">
    <property type="entry name" value="ZINC PHOSPHODIESTERASE ELAC PROTEIN 1"/>
    <property type="match status" value="1"/>
</dbReference>
<sequence>MTHTDAHVITLGTAGGPRVWTLDDDAEPRCGIATAVVVGDKWYLIDCGQSVYRQVRKAGLDINKLGGIFITHMHSDHTVDLINMLVLGFYTVAGEGHTIPIFGPGDRGALHPLSPRASGPVNHVFDDQPTPGTRSMVDFLLRSHATDLNERILDSLYPNPVNIFEAHDIELPADCGFQANSAPSPAMRPFTVFEDETVRVSATLVVHPPVAPAFAFRFDYDGGSVTISGDTKYSENLGELAADTSLLLHEAIDLDWAHRFYDDDESGRASIDHHKKSHTPPDLAGKLAEQAGAKKLALHHLVPGNAHGKVWESARSTYSSELIIPRDNQVISLNGYTV</sequence>
<dbReference type="EMBL" id="BMDC01000004">
    <property type="protein sequence ID" value="GGH66296.1"/>
    <property type="molecule type" value="Genomic_DNA"/>
</dbReference>
<evidence type="ECO:0000313" key="4">
    <source>
        <dbReference type="EMBL" id="GGH66296.1"/>
    </source>
</evidence>
<gene>
    <name evidence="4" type="ORF">GCM10007359_20370</name>
</gene>
<evidence type="ECO:0000259" key="3">
    <source>
        <dbReference type="Pfam" id="PF00753"/>
    </source>
</evidence>
<keyword evidence="2" id="KW-0378">Hydrolase</keyword>
<dbReference type="SUPFAM" id="SSF56281">
    <property type="entry name" value="Metallo-hydrolase/oxidoreductase"/>
    <property type="match status" value="1"/>
</dbReference>
<dbReference type="PANTHER" id="PTHR46018:SF2">
    <property type="entry name" value="ZINC PHOSPHODIESTERASE ELAC PROTEIN 1"/>
    <property type="match status" value="1"/>
</dbReference>
<dbReference type="CDD" id="cd07719">
    <property type="entry name" value="arylsulfatase_AtsA-like_MBL-fold"/>
    <property type="match status" value="1"/>
</dbReference>
<dbReference type="InterPro" id="IPR001279">
    <property type="entry name" value="Metallo-B-lactamas"/>
</dbReference>
<dbReference type="Proteomes" id="UP000600171">
    <property type="component" value="Unassembled WGS sequence"/>
</dbReference>
<evidence type="ECO:0000256" key="2">
    <source>
        <dbReference type="ARBA" id="ARBA00022801"/>
    </source>
</evidence>
<dbReference type="InterPro" id="IPR036866">
    <property type="entry name" value="RibonucZ/Hydroxyglut_hydro"/>
</dbReference>
<feature type="domain" description="Metallo-beta-lactamase" evidence="3">
    <location>
        <begin position="34"/>
        <end position="242"/>
    </location>
</feature>
<protein>
    <recommendedName>
        <fullName evidence="3">Metallo-beta-lactamase domain-containing protein</fullName>
    </recommendedName>
</protein>
<keyword evidence="1" id="KW-0255">Endonuclease</keyword>
<dbReference type="Pfam" id="PF00753">
    <property type="entry name" value="Lactamase_B"/>
    <property type="match status" value="1"/>
</dbReference>
<reference evidence="4 5" key="1">
    <citation type="journal article" date="2014" name="Int. J. Syst. Evol. Microbiol.">
        <title>Complete genome sequence of Corynebacterium casei LMG S-19264T (=DSM 44701T), isolated from a smear-ripened cheese.</title>
        <authorList>
            <consortium name="US DOE Joint Genome Institute (JGI-PGF)"/>
            <person name="Walter F."/>
            <person name="Albersmeier A."/>
            <person name="Kalinowski J."/>
            <person name="Ruckert C."/>
        </authorList>
    </citation>
    <scope>NUCLEOTIDE SEQUENCE [LARGE SCALE GENOMIC DNA]</scope>
    <source>
        <strain evidence="4 5">CCM 8669</strain>
    </source>
</reference>
<dbReference type="RefSeq" id="WP_188360268.1">
    <property type="nucleotide sequence ID" value="NZ_BMDC01000004.1"/>
</dbReference>